<gene>
    <name evidence="1" type="ORF">SAMN05660299_00255</name>
</gene>
<feature type="non-terminal residue" evidence="1">
    <location>
        <position position="1"/>
    </location>
</feature>
<accession>A0A1G9QRV3</accession>
<proteinExistence type="predicted"/>
<dbReference type="EMBL" id="FNHQ01000002">
    <property type="protein sequence ID" value="SDM13591.1"/>
    <property type="molecule type" value="Genomic_DNA"/>
</dbReference>
<sequence length="39" mass="4627">ERFVCTYYSDYNRKQAARIHLGFNAAESDLVNMFDNPNR</sequence>
<dbReference type="Proteomes" id="UP000199309">
    <property type="component" value="Unassembled WGS sequence"/>
</dbReference>
<keyword evidence="2" id="KW-1185">Reference proteome</keyword>
<reference evidence="1 2" key="1">
    <citation type="submission" date="2016-10" db="EMBL/GenBank/DDBJ databases">
        <authorList>
            <person name="de Groot N.N."/>
        </authorList>
    </citation>
    <scope>NUCLEOTIDE SEQUENCE [LARGE SCALE GENOMIC DNA]</scope>
    <source>
        <strain evidence="1 2">DSM 16981</strain>
    </source>
</reference>
<protein>
    <submittedName>
        <fullName evidence="1">Uncharacterized protein</fullName>
    </submittedName>
</protein>
<name>A0A1G9QRV3_9FIRM</name>
<evidence type="ECO:0000313" key="1">
    <source>
        <dbReference type="EMBL" id="SDM13591.1"/>
    </source>
</evidence>
<dbReference type="AlphaFoldDB" id="A0A1G9QRV3"/>
<organism evidence="1 2">
    <name type="scientific">Megasphaera paucivorans</name>
    <dbReference type="NCBI Taxonomy" id="349095"/>
    <lineage>
        <taxon>Bacteria</taxon>
        <taxon>Bacillati</taxon>
        <taxon>Bacillota</taxon>
        <taxon>Negativicutes</taxon>
        <taxon>Veillonellales</taxon>
        <taxon>Veillonellaceae</taxon>
        <taxon>Megasphaera</taxon>
    </lineage>
</organism>
<evidence type="ECO:0000313" key="2">
    <source>
        <dbReference type="Proteomes" id="UP000199309"/>
    </source>
</evidence>